<evidence type="ECO:0000256" key="3">
    <source>
        <dbReference type="PIRSR" id="PIRSR601461-2"/>
    </source>
</evidence>
<sequence length="464" mass="48484">MSLSAALLCLLASQAVAAPAGGQDAAAVVQNGIFQLPVFTISAEEELASAGTTKRQVSAGLDNVKFGGARPAVALGTTIMVGTPPQKVILEPDTGSSQLWVPGSHAAQPRVGDESVYFDRDASTSLKDLKQPSAASYGAKEWVLMNMVNDDVAIGGKSMDKLNFGIGNMTSPHTTLGRLVGIMGLLPPSKANKDVDFVPQKLLDKKLVKTRAFSMGLRKKGQGLLTFGGYDTSKFSGSLEKLPLQPTKSRHANRGGSYVVSVKSLSFTASKGGSSETVLDDQSIKKPLTIGIDSGSPALALKSTLLTIIQDKLQGKLTGGLLQVGCDVVDANAQLDFNMSDSTTISVPLSDMVIKKIDNDKNCLLAIQANDQVPAELWIGGHFLRRSLVVYDPDDSCIYVARGADCGTSLVAIDGKMPAAAVKGKCSEEAVVAEKPDAGAAASLAALTPDQLAALLDPRIDVEE</sequence>
<name>A0A2H4S9E3_CORMI</name>
<keyword evidence="3" id="KW-1015">Disulfide bond</keyword>
<evidence type="ECO:0000256" key="4">
    <source>
        <dbReference type="SAM" id="SignalP"/>
    </source>
</evidence>
<feature type="domain" description="Peptidase A1" evidence="5">
    <location>
        <begin position="75"/>
        <end position="401"/>
    </location>
</feature>
<comment type="similarity">
    <text evidence="1">Belongs to the peptidase A1 family.</text>
</comment>
<feature type="active site" evidence="2">
    <location>
        <position position="93"/>
    </location>
</feature>
<evidence type="ECO:0000313" key="7">
    <source>
        <dbReference type="Proteomes" id="UP000323067"/>
    </source>
</evidence>
<evidence type="ECO:0000313" key="6">
    <source>
        <dbReference type="EMBL" id="ATY59723.1"/>
    </source>
</evidence>
<dbReference type="AlphaFoldDB" id="A0A2H4S9E3"/>
<organism evidence="6 7">
    <name type="scientific">Cordyceps militaris</name>
    <name type="common">Caterpillar fungus</name>
    <name type="synonym">Clavaria militaris</name>
    <dbReference type="NCBI Taxonomy" id="73501"/>
    <lineage>
        <taxon>Eukaryota</taxon>
        <taxon>Fungi</taxon>
        <taxon>Dikarya</taxon>
        <taxon>Ascomycota</taxon>
        <taxon>Pezizomycotina</taxon>
        <taxon>Sordariomycetes</taxon>
        <taxon>Hypocreomycetidae</taxon>
        <taxon>Hypocreales</taxon>
        <taxon>Cordycipitaceae</taxon>
        <taxon>Cordyceps</taxon>
    </lineage>
</organism>
<dbReference type="EMBL" id="CP023322">
    <property type="protein sequence ID" value="ATY59723.1"/>
    <property type="molecule type" value="Genomic_DNA"/>
</dbReference>
<protein>
    <submittedName>
        <fullName evidence="6">Candidapepsin-4</fullName>
    </submittedName>
</protein>
<feature type="disulfide bond" evidence="3">
    <location>
        <begin position="326"/>
        <end position="363"/>
    </location>
</feature>
<dbReference type="PANTHER" id="PTHR47966:SF51">
    <property type="entry name" value="BETA-SITE APP-CLEAVING ENZYME, ISOFORM A-RELATED"/>
    <property type="match status" value="1"/>
</dbReference>
<gene>
    <name evidence="6" type="ORF">A9K55_003646</name>
</gene>
<dbReference type="PANTHER" id="PTHR47966">
    <property type="entry name" value="BETA-SITE APP-CLEAVING ENZYME, ISOFORM A-RELATED"/>
    <property type="match status" value="1"/>
</dbReference>
<evidence type="ECO:0000256" key="1">
    <source>
        <dbReference type="ARBA" id="ARBA00007447"/>
    </source>
</evidence>
<evidence type="ECO:0000256" key="2">
    <source>
        <dbReference type="PIRSR" id="PIRSR601461-1"/>
    </source>
</evidence>
<dbReference type="GO" id="GO:0004190">
    <property type="term" value="F:aspartic-type endopeptidase activity"/>
    <property type="evidence" value="ECO:0007669"/>
    <property type="project" value="InterPro"/>
</dbReference>
<dbReference type="Pfam" id="PF00026">
    <property type="entry name" value="Asp"/>
    <property type="match status" value="1"/>
</dbReference>
<accession>A0A2H4S9E3</accession>
<dbReference type="OrthoDB" id="771136at2759"/>
<dbReference type="PROSITE" id="PS51767">
    <property type="entry name" value="PEPTIDASE_A1"/>
    <property type="match status" value="1"/>
</dbReference>
<proteinExistence type="inferred from homology"/>
<dbReference type="VEuPathDB" id="FungiDB:A9K55_003646"/>
<dbReference type="InterPro" id="IPR033121">
    <property type="entry name" value="PEPTIDASE_A1"/>
</dbReference>
<dbReference type="Proteomes" id="UP000323067">
    <property type="component" value="Chromosome iv"/>
</dbReference>
<feature type="signal peptide" evidence="4">
    <location>
        <begin position="1"/>
        <end position="17"/>
    </location>
</feature>
<dbReference type="PRINTS" id="PR00792">
    <property type="entry name" value="PEPSIN"/>
</dbReference>
<dbReference type="SUPFAM" id="SSF50630">
    <property type="entry name" value="Acid proteases"/>
    <property type="match status" value="1"/>
</dbReference>
<dbReference type="VEuPathDB" id="FungiDB:CCM_06288"/>
<keyword evidence="4" id="KW-0732">Signal</keyword>
<evidence type="ECO:0000259" key="5">
    <source>
        <dbReference type="PROSITE" id="PS51767"/>
    </source>
</evidence>
<reference evidence="6 7" key="1">
    <citation type="journal article" date="2017" name="BMC Genomics">
        <title>Chromosome level assembly and secondary metabolite potential of the parasitic fungus Cordyceps militaris.</title>
        <authorList>
            <person name="Kramer G.J."/>
            <person name="Nodwell J.R."/>
        </authorList>
    </citation>
    <scope>NUCLEOTIDE SEQUENCE [LARGE SCALE GENOMIC DNA]</scope>
    <source>
        <strain evidence="6 7">ATCC 34164</strain>
    </source>
</reference>
<dbReference type="Gene3D" id="2.40.70.10">
    <property type="entry name" value="Acid Proteases"/>
    <property type="match status" value="2"/>
</dbReference>
<feature type="chain" id="PRO_5014181547" evidence="4">
    <location>
        <begin position="18"/>
        <end position="464"/>
    </location>
</feature>
<feature type="active site" evidence="2">
    <location>
        <position position="293"/>
    </location>
</feature>
<dbReference type="InterPro" id="IPR001461">
    <property type="entry name" value="Aspartic_peptidase_A1"/>
</dbReference>
<dbReference type="InterPro" id="IPR021109">
    <property type="entry name" value="Peptidase_aspartic_dom_sf"/>
</dbReference>
<dbReference type="GO" id="GO:0006508">
    <property type="term" value="P:proteolysis"/>
    <property type="evidence" value="ECO:0007669"/>
    <property type="project" value="InterPro"/>
</dbReference>